<name>A0A381CBH9_9ENTR</name>
<proteinExistence type="predicted"/>
<evidence type="ECO:0000313" key="2">
    <source>
        <dbReference type="Proteomes" id="UP000255528"/>
    </source>
</evidence>
<dbReference type="InterPro" id="IPR007553">
    <property type="entry name" value="2-thiour_desulf"/>
</dbReference>
<organism evidence="1 2">
    <name type="scientific">Buttiauxella agrestis</name>
    <dbReference type="NCBI Taxonomy" id="82977"/>
    <lineage>
        <taxon>Bacteria</taxon>
        <taxon>Pseudomonadati</taxon>
        <taxon>Pseudomonadota</taxon>
        <taxon>Gammaproteobacteria</taxon>
        <taxon>Enterobacterales</taxon>
        <taxon>Enterobacteriaceae</taxon>
        <taxon>Buttiauxella</taxon>
    </lineage>
</organism>
<dbReference type="PANTHER" id="PTHR30087">
    <property type="entry name" value="INNER MEMBRANE PROTEIN"/>
    <property type="match status" value="1"/>
</dbReference>
<dbReference type="EMBL" id="UIGI01000001">
    <property type="protein sequence ID" value="SUW64393.1"/>
    <property type="molecule type" value="Genomic_DNA"/>
</dbReference>
<evidence type="ECO:0000313" key="1">
    <source>
        <dbReference type="EMBL" id="SUW64393.1"/>
    </source>
</evidence>
<reference evidence="1 2" key="1">
    <citation type="submission" date="2018-06" db="EMBL/GenBank/DDBJ databases">
        <authorList>
            <consortium name="Pathogen Informatics"/>
            <person name="Doyle S."/>
        </authorList>
    </citation>
    <scope>NUCLEOTIDE SEQUENCE [LARGE SCALE GENOMIC DNA]</scope>
    <source>
        <strain evidence="1 2">NCTC12119</strain>
    </source>
</reference>
<accession>A0A381CBH9</accession>
<gene>
    <name evidence="1" type="ORF">NCTC12119_02898</name>
</gene>
<dbReference type="PANTHER" id="PTHR30087:SF1">
    <property type="entry name" value="HYPOTHETICAL CYTOSOLIC PROTEIN"/>
    <property type="match status" value="1"/>
</dbReference>
<dbReference type="Pfam" id="PF04463">
    <property type="entry name" value="2-thiour_desulf"/>
    <property type="match status" value="1"/>
</dbReference>
<sequence>MIGYADIFCLATPIISRVVKPGYTGVACLFLLNDCDAMKTKILVSACLMGFKVRYNGQDKPLLADVLTRWQQEDRLVIHCPELAAGLSTPRLPAELVGGGGLAALNGSANILESDGTDVSQHYLLAACLALKTAQESGCRLALMTDGSPTCGSLKIYDGTFQGRTQPGMGVATALLRQHGIEVYADSEISALIARIAELDG</sequence>
<dbReference type="AlphaFoldDB" id="A0A381CBH9"/>
<dbReference type="Proteomes" id="UP000255528">
    <property type="component" value="Unassembled WGS sequence"/>
</dbReference>
<protein>
    <submittedName>
        <fullName evidence="1">Uncharacterized conserved protein</fullName>
    </submittedName>
</protein>